<keyword evidence="1" id="KW-0812">Transmembrane</keyword>
<feature type="transmembrane region" description="Helical" evidence="1">
    <location>
        <begin position="250"/>
        <end position="267"/>
    </location>
</feature>
<sequence>MPNSVVLLDIKPQMVTAELQLPLNELELAFGHDVNRNSDKLVERLGTQLKAYILQHVHPVGSDGRNWAVSLQDMLVQPVQQSESGPYKELTVHLVLIPTDGNSTRNFTLNYDVIIHQVVSHFALVSVRQDWDNGLSQNHPYQVGVVRMDVPTNKILPLQVNIQQGSLWTGFTAMLGLGMQHIKEGTDHLLFLLTLLLPATLLVTRKQWGQFGGVGYSLVRIFKIVTAFTAGHSVTLLIGATGLFSFPGRPIEILIALSILISAIHAYKPIFPGKEMYIAAGFGLVHGMAFAETLVNLNLDAGRMALSILGFNLGIELMQLFIIAIIIPWLIILSYNNLYKGLRVGGAITAGTASVGWMVERITDKPNIVGSAVMAAAGYAQWLVLILAIAAVFSFFAPRRQNALG</sequence>
<feature type="transmembrane region" description="Helical" evidence="1">
    <location>
        <begin position="317"/>
        <end position="335"/>
    </location>
</feature>
<evidence type="ECO:0000313" key="2">
    <source>
        <dbReference type="EMBL" id="MBD1365070.1"/>
    </source>
</evidence>
<dbReference type="Pfam" id="PF13795">
    <property type="entry name" value="HupE_UreJ_2"/>
    <property type="match status" value="1"/>
</dbReference>
<evidence type="ECO:0000256" key="1">
    <source>
        <dbReference type="SAM" id="Phobius"/>
    </source>
</evidence>
<organism evidence="2 3">
    <name type="scientific">Mucilaginibacter pankratovii</name>
    <dbReference type="NCBI Taxonomy" id="2772110"/>
    <lineage>
        <taxon>Bacteria</taxon>
        <taxon>Pseudomonadati</taxon>
        <taxon>Bacteroidota</taxon>
        <taxon>Sphingobacteriia</taxon>
        <taxon>Sphingobacteriales</taxon>
        <taxon>Sphingobacteriaceae</taxon>
        <taxon>Mucilaginibacter</taxon>
    </lineage>
</organism>
<name>A0ABR7WRY8_9SPHI</name>
<accession>A0ABR7WRY8</accession>
<dbReference type="EMBL" id="JACWMY010000007">
    <property type="protein sequence ID" value="MBD1365070.1"/>
    <property type="molecule type" value="Genomic_DNA"/>
</dbReference>
<dbReference type="Proteomes" id="UP000606600">
    <property type="component" value="Unassembled WGS sequence"/>
</dbReference>
<dbReference type="InterPro" id="IPR032809">
    <property type="entry name" value="Put_HupE_UreJ"/>
</dbReference>
<feature type="transmembrane region" description="Helical" evidence="1">
    <location>
        <begin position="379"/>
        <end position="397"/>
    </location>
</feature>
<reference evidence="2 3" key="1">
    <citation type="submission" date="2020-09" db="EMBL/GenBank/DDBJ databases">
        <title>Novel species of Mucilaginibacter isolated from a glacier on the Tibetan Plateau.</title>
        <authorList>
            <person name="Liu Q."/>
            <person name="Xin Y.-H."/>
        </authorList>
    </citation>
    <scope>NUCLEOTIDE SEQUENCE [LARGE SCALE GENOMIC DNA]</scope>
    <source>
        <strain evidence="2 3">ZT4R22</strain>
    </source>
</reference>
<proteinExistence type="predicted"/>
<protein>
    <submittedName>
        <fullName evidence="2">HupE/UreJ family protein</fullName>
    </submittedName>
</protein>
<feature type="transmembrane region" description="Helical" evidence="1">
    <location>
        <begin position="276"/>
        <end position="297"/>
    </location>
</feature>
<keyword evidence="1" id="KW-0472">Membrane</keyword>
<evidence type="ECO:0000313" key="3">
    <source>
        <dbReference type="Proteomes" id="UP000606600"/>
    </source>
</evidence>
<comment type="caution">
    <text evidence="2">The sequence shown here is derived from an EMBL/GenBank/DDBJ whole genome shotgun (WGS) entry which is preliminary data.</text>
</comment>
<gene>
    <name evidence="2" type="ORF">IDJ77_14710</name>
</gene>
<keyword evidence="1" id="KW-1133">Transmembrane helix</keyword>
<feature type="transmembrane region" description="Helical" evidence="1">
    <location>
        <begin position="224"/>
        <end position="244"/>
    </location>
</feature>
<keyword evidence="3" id="KW-1185">Reference proteome</keyword>